<keyword evidence="2" id="KW-1185">Reference proteome</keyword>
<evidence type="ECO:0000313" key="2">
    <source>
        <dbReference type="Proteomes" id="UP001501822"/>
    </source>
</evidence>
<name>A0ABP3HDP5_9ACTN</name>
<dbReference type="EMBL" id="BAAABM010000066">
    <property type="protein sequence ID" value="GAA0368086.1"/>
    <property type="molecule type" value="Genomic_DNA"/>
</dbReference>
<gene>
    <name evidence="1" type="ORF">GCM10010151_67500</name>
</gene>
<proteinExistence type="predicted"/>
<organism evidence="1 2">
    <name type="scientific">Actinoallomurus spadix</name>
    <dbReference type="NCBI Taxonomy" id="79912"/>
    <lineage>
        <taxon>Bacteria</taxon>
        <taxon>Bacillati</taxon>
        <taxon>Actinomycetota</taxon>
        <taxon>Actinomycetes</taxon>
        <taxon>Streptosporangiales</taxon>
        <taxon>Thermomonosporaceae</taxon>
        <taxon>Actinoallomurus</taxon>
    </lineage>
</organism>
<dbReference type="Proteomes" id="UP001501822">
    <property type="component" value="Unassembled WGS sequence"/>
</dbReference>
<protein>
    <submittedName>
        <fullName evidence="1">Uncharacterized protein</fullName>
    </submittedName>
</protein>
<comment type="caution">
    <text evidence="1">The sequence shown here is derived from an EMBL/GenBank/DDBJ whole genome shotgun (WGS) entry which is preliminary data.</text>
</comment>
<accession>A0ABP3HDP5</accession>
<evidence type="ECO:0000313" key="1">
    <source>
        <dbReference type="EMBL" id="GAA0368086.1"/>
    </source>
</evidence>
<sequence>MSPWAGGDPAGLPAVLTAWFGPDPHDVGGYAKGAVPVLRTAP</sequence>
<reference evidence="2" key="1">
    <citation type="journal article" date="2019" name="Int. J. Syst. Evol. Microbiol.">
        <title>The Global Catalogue of Microorganisms (GCM) 10K type strain sequencing project: providing services to taxonomists for standard genome sequencing and annotation.</title>
        <authorList>
            <consortium name="The Broad Institute Genomics Platform"/>
            <consortium name="The Broad Institute Genome Sequencing Center for Infectious Disease"/>
            <person name="Wu L."/>
            <person name="Ma J."/>
        </authorList>
    </citation>
    <scope>NUCLEOTIDE SEQUENCE [LARGE SCALE GENOMIC DNA]</scope>
    <source>
        <strain evidence="2">JCM 3146</strain>
    </source>
</reference>